<dbReference type="InterPro" id="IPR022148">
    <property type="entry name" value="CopG_antitoxin"/>
</dbReference>
<dbReference type="RefSeq" id="WP_326926878.1">
    <property type="nucleotide sequence ID" value="NZ_CP123443.1"/>
</dbReference>
<dbReference type="Proteomes" id="UP001228690">
    <property type="component" value="Chromosome"/>
</dbReference>
<organism evidence="1 2">
    <name type="scientific">Candidatus Haliotispira prima</name>
    <dbReference type="NCBI Taxonomy" id="3034016"/>
    <lineage>
        <taxon>Bacteria</taxon>
        <taxon>Pseudomonadati</taxon>
        <taxon>Spirochaetota</taxon>
        <taxon>Spirochaetia</taxon>
        <taxon>Spirochaetales</taxon>
        <taxon>Spirochaetaceae</taxon>
        <taxon>Candidatus Haliotispira</taxon>
    </lineage>
</organism>
<evidence type="ECO:0000313" key="2">
    <source>
        <dbReference type="Proteomes" id="UP001228690"/>
    </source>
</evidence>
<keyword evidence="2" id="KW-1185">Reference proteome</keyword>
<proteinExistence type="predicted"/>
<accession>A0ABY8MFE8</accession>
<gene>
    <name evidence="1" type="ORF">P0082_09405</name>
</gene>
<evidence type="ECO:0000313" key="1">
    <source>
        <dbReference type="EMBL" id="WGK68692.1"/>
    </source>
</evidence>
<sequence length="85" mass="9794">MDIKVQDQEEKDLINETEAHAQPGIPEDMAMRQRLQSAAKRALKTERINIRLSKEDLEGIKHKAQEQGLPYQTLISSIIHQYVAR</sequence>
<reference evidence="1 2" key="1">
    <citation type="submission" date="2023-04" db="EMBL/GenBank/DDBJ databases">
        <title>Spirochaete genome identified in red abalone sample constitutes a novel genus.</title>
        <authorList>
            <person name="Sharma S.P."/>
            <person name="Purcell C.M."/>
            <person name="Hyde J.R."/>
            <person name="Severin A.J."/>
        </authorList>
    </citation>
    <scope>NUCLEOTIDE SEQUENCE [LARGE SCALE GENOMIC DNA]</scope>
    <source>
        <strain evidence="1 2">SP-2023</strain>
    </source>
</reference>
<dbReference type="Pfam" id="PF12441">
    <property type="entry name" value="CopG_antitoxin"/>
    <property type="match status" value="1"/>
</dbReference>
<dbReference type="EMBL" id="CP123443">
    <property type="protein sequence ID" value="WGK68692.1"/>
    <property type="molecule type" value="Genomic_DNA"/>
</dbReference>
<protein>
    <submittedName>
        <fullName evidence="1">CopG family antitoxin</fullName>
    </submittedName>
</protein>
<name>A0ABY8MFE8_9SPIO</name>